<keyword evidence="10" id="KW-1185">Reference proteome</keyword>
<dbReference type="KEGG" id="phu:Phum_PHUM596730"/>
<dbReference type="GO" id="GO:0030863">
    <property type="term" value="C:cortical cytoskeleton"/>
    <property type="evidence" value="ECO:0007669"/>
    <property type="project" value="TreeGrafter"/>
</dbReference>
<dbReference type="OMA" id="VACIEDH"/>
<feature type="coiled-coil region" evidence="7">
    <location>
        <begin position="261"/>
        <end position="288"/>
    </location>
</feature>
<evidence type="ECO:0000313" key="10">
    <source>
        <dbReference type="Proteomes" id="UP000009046"/>
    </source>
</evidence>
<reference evidence="8" key="1">
    <citation type="submission" date="2007-04" db="EMBL/GenBank/DDBJ databases">
        <title>Annotation of Pediculus humanus corporis strain USDA.</title>
        <authorList>
            <person name="Kirkness E."/>
            <person name="Hannick L."/>
            <person name="Hass B."/>
            <person name="Bruggner R."/>
            <person name="Lawson D."/>
            <person name="Bidwell S."/>
            <person name="Joardar V."/>
            <person name="Caler E."/>
            <person name="Walenz B."/>
            <person name="Inman J."/>
            <person name="Schobel S."/>
            <person name="Galinsky K."/>
            <person name="Amedeo P."/>
            <person name="Strausberg R."/>
        </authorList>
    </citation>
    <scope>NUCLEOTIDE SEQUENCE</scope>
    <source>
        <strain evidence="8">USDA</strain>
    </source>
</reference>
<comment type="subunit">
    <text evidence="6">Heterodimer of an alpha and a beta subunit.</text>
</comment>
<dbReference type="EnsemblMetazoa" id="PHUM596730-RA">
    <property type="protein sequence ID" value="PHUM596730-PA"/>
    <property type="gene ID" value="PHUM596730"/>
</dbReference>
<dbReference type="OrthoDB" id="340550at2759"/>
<reference evidence="8" key="2">
    <citation type="submission" date="2007-04" db="EMBL/GenBank/DDBJ databases">
        <title>The genome of the human body louse.</title>
        <authorList>
            <consortium name="The Human Body Louse Genome Consortium"/>
            <person name="Kirkness E."/>
            <person name="Walenz B."/>
            <person name="Hass B."/>
            <person name="Bruggner R."/>
            <person name="Strausberg R."/>
        </authorList>
    </citation>
    <scope>NUCLEOTIDE SEQUENCE</scope>
    <source>
        <strain evidence="8">USDA</strain>
    </source>
</reference>
<evidence type="ECO:0000256" key="2">
    <source>
        <dbReference type="ARBA" id="ARBA00014038"/>
    </source>
</evidence>
<dbReference type="PROSITE" id="PS00749">
    <property type="entry name" value="F_ACTIN_CAPPING_A_2"/>
    <property type="match status" value="1"/>
</dbReference>
<dbReference type="EMBL" id="DS235879">
    <property type="protein sequence ID" value="EEB19927.1"/>
    <property type="molecule type" value="Genomic_DNA"/>
</dbReference>
<dbReference type="GO" id="GO:0008290">
    <property type="term" value="C:F-actin capping protein complex"/>
    <property type="evidence" value="ECO:0007669"/>
    <property type="project" value="UniProtKB-UniRule"/>
</dbReference>
<dbReference type="PRINTS" id="PR00191">
    <property type="entry name" value="FACTINCAPA"/>
</dbReference>
<dbReference type="VEuPathDB" id="VectorBase:PHUM596730"/>
<dbReference type="GO" id="GO:0051016">
    <property type="term" value="P:barbed-end actin filament capping"/>
    <property type="evidence" value="ECO:0007669"/>
    <property type="project" value="UniProtKB-UniRule"/>
</dbReference>
<evidence type="ECO:0000256" key="7">
    <source>
        <dbReference type="SAM" id="Coils"/>
    </source>
</evidence>
<accession>E0W2S1</accession>
<dbReference type="HOGENOM" id="CLU_045161_0_0_1"/>
<dbReference type="InterPro" id="IPR042276">
    <property type="entry name" value="CapZ_alpha/beta_2"/>
</dbReference>
<dbReference type="Pfam" id="PF01267">
    <property type="entry name" value="F-actin_cap_A"/>
    <property type="match status" value="1"/>
</dbReference>
<dbReference type="RefSeq" id="XP_002432665.1">
    <property type="nucleotide sequence ID" value="XM_002432620.1"/>
</dbReference>
<sequence length="330" mass="38094">MPKSKTFTETLIYLLNHFNKCMMNHTYNSDCNYFQCYLKMVANGDTPIPDDEKLRIVSDFILHSPPGEFNEVFNDVRVLLNNDKLLKEGASGALSQYNKDQLTPVKIENVGHYCLITEYNDLTGSRFYDPRSKQSFKYDHLRKEASDFQSCEPDVTSESWRSALEEKFLAYTSNHYKHGVSCVFGKSQGNEITLIACIEDHQFQPKNFWNGRWRSQFNITFSPDSSSTAELRGLLKVQVHYYEDGNVQLVSSKDIKESVTVSDEQQTAKDIIKIVEQAENEYQIAISENYQTMSDTTFKALRRQLPVTRSKLDWNNLVTYAVGKELIKNQ</sequence>
<dbReference type="eggNOG" id="KOG0836">
    <property type="taxonomic scope" value="Eukaryota"/>
</dbReference>
<dbReference type="Gene3D" id="3.90.1150.210">
    <property type="entry name" value="F-actin capping protein, beta subunit"/>
    <property type="match status" value="1"/>
</dbReference>
<protein>
    <recommendedName>
        <fullName evidence="2 6">F-actin-capping protein subunit alpha</fullName>
    </recommendedName>
</protein>
<keyword evidence="4 6" id="KW-0009">Actin-binding</keyword>
<organism>
    <name type="scientific">Pediculus humanus subsp. corporis</name>
    <name type="common">Body louse</name>
    <dbReference type="NCBI Taxonomy" id="121224"/>
    <lineage>
        <taxon>Eukaryota</taxon>
        <taxon>Metazoa</taxon>
        <taxon>Ecdysozoa</taxon>
        <taxon>Arthropoda</taxon>
        <taxon>Hexapoda</taxon>
        <taxon>Insecta</taxon>
        <taxon>Pterygota</taxon>
        <taxon>Neoptera</taxon>
        <taxon>Paraneoptera</taxon>
        <taxon>Psocodea</taxon>
        <taxon>Troctomorpha</taxon>
        <taxon>Phthiraptera</taxon>
        <taxon>Anoplura</taxon>
        <taxon>Pediculidae</taxon>
        <taxon>Pediculus</taxon>
    </lineage>
</organism>
<dbReference type="FunFam" id="3.90.1150.210:FF:000003">
    <property type="entry name" value="F-actin-capping protein subunit alpha"/>
    <property type="match status" value="1"/>
</dbReference>
<dbReference type="Gene3D" id="3.30.1140.60">
    <property type="entry name" value="F-actin capping protein, alpha subunit"/>
    <property type="match status" value="1"/>
</dbReference>
<dbReference type="FunCoup" id="E0W2S1">
    <property type="interactions" value="1397"/>
</dbReference>
<dbReference type="PANTHER" id="PTHR10653">
    <property type="entry name" value="F-ACTIN-CAPPING PROTEIN SUBUNIT ALPHA"/>
    <property type="match status" value="1"/>
</dbReference>
<dbReference type="EMBL" id="AAZO01007270">
    <property type="status" value="NOT_ANNOTATED_CDS"/>
    <property type="molecule type" value="Genomic_DNA"/>
</dbReference>
<dbReference type="InParanoid" id="E0W2S1"/>
<dbReference type="InterPro" id="IPR017865">
    <property type="entry name" value="F-actin_cap_asu_CS"/>
</dbReference>
<evidence type="ECO:0000313" key="8">
    <source>
        <dbReference type="EMBL" id="EEB19927.1"/>
    </source>
</evidence>
<evidence type="ECO:0000256" key="6">
    <source>
        <dbReference type="RuleBase" id="RU365077"/>
    </source>
</evidence>
<dbReference type="FunFam" id="3.30.1140.60:FF:000001">
    <property type="entry name" value="F-actin-capping protein subunit alpha"/>
    <property type="match status" value="1"/>
</dbReference>
<dbReference type="SUPFAM" id="SSF90096">
    <property type="entry name" value="Subunits of heterodimeric actin filament capping protein Capz"/>
    <property type="match status" value="1"/>
</dbReference>
<evidence type="ECO:0000256" key="4">
    <source>
        <dbReference type="ARBA" id="ARBA00023203"/>
    </source>
</evidence>
<dbReference type="STRING" id="121224.E0W2S1"/>
<evidence type="ECO:0000256" key="5">
    <source>
        <dbReference type="ARBA" id="ARBA00044965"/>
    </source>
</evidence>
<dbReference type="PROSITE" id="PS00748">
    <property type="entry name" value="F_ACTIN_CAPPING_A_1"/>
    <property type="match status" value="1"/>
</dbReference>
<dbReference type="GeneID" id="8239661"/>
<keyword evidence="3 6" id="KW-0117">Actin capping</keyword>
<comment type="similarity">
    <text evidence="1 6">Belongs to the F-actin-capping protein alpha subunit family.</text>
</comment>
<proteinExistence type="inferred from homology"/>
<evidence type="ECO:0000313" key="9">
    <source>
        <dbReference type="EnsemblMetazoa" id="PHUM596730-PA"/>
    </source>
</evidence>
<dbReference type="InterPro" id="IPR002189">
    <property type="entry name" value="CapZ_alpha"/>
</dbReference>
<keyword evidence="7" id="KW-0175">Coiled coil</keyword>
<dbReference type="Proteomes" id="UP000009046">
    <property type="component" value="Unassembled WGS sequence"/>
</dbReference>
<comment type="function">
    <text evidence="6">F-actin-capping proteins bind in a Ca(2+)-independent manner to the fast growing ends of actin filaments (barbed end) thereby blocking the exchange of subunits at these ends. Unlike other capping proteins (such as gelsolin and severin), these proteins do not sever actin filaments.</text>
</comment>
<dbReference type="GO" id="GO:0030036">
    <property type="term" value="P:actin cytoskeleton organization"/>
    <property type="evidence" value="ECO:0007669"/>
    <property type="project" value="TreeGrafter"/>
</dbReference>
<comment type="subunit">
    <text evidence="5">Component of the F-actin capping complex, composed of a heterodimer of an alpha and a beta subunit.</text>
</comment>
<dbReference type="GO" id="GO:0051015">
    <property type="term" value="F:actin filament binding"/>
    <property type="evidence" value="ECO:0007669"/>
    <property type="project" value="TreeGrafter"/>
</dbReference>
<dbReference type="InterPro" id="IPR042489">
    <property type="entry name" value="CapZ_alpha_1"/>
</dbReference>
<dbReference type="AlphaFoldDB" id="E0W2S1"/>
<name>E0W2S1_PEDHC</name>
<evidence type="ECO:0000256" key="3">
    <source>
        <dbReference type="ARBA" id="ARBA00022467"/>
    </source>
</evidence>
<reference evidence="9" key="3">
    <citation type="submission" date="2020-05" db="UniProtKB">
        <authorList>
            <consortium name="EnsemblMetazoa"/>
        </authorList>
    </citation>
    <scope>IDENTIFICATION</scope>
    <source>
        <strain evidence="9">USDA</strain>
    </source>
</reference>
<evidence type="ECO:0000256" key="1">
    <source>
        <dbReference type="ARBA" id="ARBA00010479"/>
    </source>
</evidence>
<gene>
    <name evidence="9" type="primary">8239661</name>
    <name evidence="8" type="ORF">Phum_PHUM596730</name>
</gene>
<dbReference type="CTD" id="8239661"/>
<dbReference type="PANTHER" id="PTHR10653:SF0">
    <property type="entry name" value="F-ACTIN-CAPPING PROTEIN SUBUNIT ALPHA"/>
    <property type="match status" value="1"/>
</dbReference>
<dbReference type="InterPro" id="IPR037282">
    <property type="entry name" value="CapZ_alpha/beta"/>
</dbReference>